<dbReference type="Pfam" id="PF07729">
    <property type="entry name" value="FCD"/>
    <property type="match status" value="1"/>
</dbReference>
<dbReference type="SMART" id="SM00895">
    <property type="entry name" value="FCD"/>
    <property type="match status" value="1"/>
</dbReference>
<evidence type="ECO:0000256" key="3">
    <source>
        <dbReference type="ARBA" id="ARBA00023163"/>
    </source>
</evidence>
<organism evidence="5 6">
    <name type="scientific">Roseococcus pinisoli</name>
    <dbReference type="NCBI Taxonomy" id="2835040"/>
    <lineage>
        <taxon>Bacteria</taxon>
        <taxon>Pseudomonadati</taxon>
        <taxon>Pseudomonadota</taxon>
        <taxon>Alphaproteobacteria</taxon>
        <taxon>Acetobacterales</taxon>
        <taxon>Roseomonadaceae</taxon>
        <taxon>Roseococcus</taxon>
    </lineage>
</organism>
<evidence type="ECO:0000313" key="5">
    <source>
        <dbReference type="EMBL" id="MBS7812099.1"/>
    </source>
</evidence>
<dbReference type="PANTHER" id="PTHR43537">
    <property type="entry name" value="TRANSCRIPTIONAL REGULATOR, GNTR FAMILY"/>
    <property type="match status" value="1"/>
</dbReference>
<dbReference type="Proteomes" id="UP000766336">
    <property type="component" value="Unassembled WGS sequence"/>
</dbReference>
<dbReference type="InterPro" id="IPR011711">
    <property type="entry name" value="GntR_C"/>
</dbReference>
<keyword evidence="2" id="KW-0238">DNA-binding</keyword>
<dbReference type="PANTHER" id="PTHR43537:SF24">
    <property type="entry name" value="GLUCONATE OPERON TRANSCRIPTIONAL REPRESSOR"/>
    <property type="match status" value="1"/>
</dbReference>
<gene>
    <name evidence="5" type="ORF">KHU32_14195</name>
</gene>
<keyword evidence="6" id="KW-1185">Reference proteome</keyword>
<feature type="domain" description="GntR C-terminal" evidence="4">
    <location>
        <begin position="79"/>
        <end position="203"/>
    </location>
</feature>
<evidence type="ECO:0000256" key="1">
    <source>
        <dbReference type="ARBA" id="ARBA00023015"/>
    </source>
</evidence>
<comment type="caution">
    <text evidence="5">The sequence shown here is derived from an EMBL/GenBank/DDBJ whole genome shotgun (WGS) entry which is preliminary data.</text>
</comment>
<evidence type="ECO:0000256" key="2">
    <source>
        <dbReference type="ARBA" id="ARBA00023125"/>
    </source>
</evidence>
<dbReference type="InterPro" id="IPR008920">
    <property type="entry name" value="TF_FadR/GntR_C"/>
</dbReference>
<protein>
    <submittedName>
        <fullName evidence="5">GntR family transcriptional regulator</fullName>
    </submittedName>
</protein>
<keyword evidence="1" id="KW-0805">Transcription regulation</keyword>
<dbReference type="InterPro" id="IPR036388">
    <property type="entry name" value="WH-like_DNA-bd_sf"/>
</dbReference>
<dbReference type="SUPFAM" id="SSF46785">
    <property type="entry name" value="Winged helix' DNA-binding domain"/>
    <property type="match status" value="1"/>
</dbReference>
<proteinExistence type="predicted"/>
<dbReference type="Gene3D" id="1.10.10.10">
    <property type="entry name" value="Winged helix-like DNA-binding domain superfamily/Winged helix DNA-binding domain"/>
    <property type="match status" value="1"/>
</dbReference>
<sequence>MPPSPRPKRQLSLEIAVILRGGGYREGEWLRQIDLERRLEANRFEVRTALSELVLRGIVEHVPNRGFRVAITDRVRLGDLLAVRALLEVEAALAAMPHLDAAALQKLSELAAEFEEAAVRGSHADWSRTNLAFHDTLYTWTPNRILAEMIIEARDRARLWPPGLWPSFAALQESAAGHRRILAALERRDAAALTAEIRSHIVESAVNLPTEDPAATPARLSGTG</sequence>
<evidence type="ECO:0000313" key="6">
    <source>
        <dbReference type="Proteomes" id="UP000766336"/>
    </source>
</evidence>
<dbReference type="InterPro" id="IPR036390">
    <property type="entry name" value="WH_DNA-bd_sf"/>
</dbReference>
<dbReference type="SUPFAM" id="SSF48008">
    <property type="entry name" value="GntR ligand-binding domain-like"/>
    <property type="match status" value="1"/>
</dbReference>
<dbReference type="Gene3D" id="1.20.120.530">
    <property type="entry name" value="GntR ligand-binding domain-like"/>
    <property type="match status" value="1"/>
</dbReference>
<reference evidence="5 6" key="1">
    <citation type="submission" date="2021-05" db="EMBL/GenBank/DDBJ databases">
        <title>Roseococcus sp. XZZS9, whole genome shotgun sequencing project.</title>
        <authorList>
            <person name="Zhao G."/>
            <person name="Shen L."/>
        </authorList>
    </citation>
    <scope>NUCLEOTIDE SEQUENCE [LARGE SCALE GENOMIC DNA]</scope>
    <source>
        <strain evidence="5 6">XZZS9</strain>
    </source>
</reference>
<name>A0ABS5QEH6_9PROT</name>
<dbReference type="RefSeq" id="WP_213670734.1">
    <property type="nucleotide sequence ID" value="NZ_JAHCDA010000002.1"/>
</dbReference>
<evidence type="ECO:0000259" key="4">
    <source>
        <dbReference type="SMART" id="SM00895"/>
    </source>
</evidence>
<accession>A0ABS5QEH6</accession>
<dbReference type="EMBL" id="JAHCDA010000002">
    <property type="protein sequence ID" value="MBS7812099.1"/>
    <property type="molecule type" value="Genomic_DNA"/>
</dbReference>
<keyword evidence="3" id="KW-0804">Transcription</keyword>